<dbReference type="InterPro" id="IPR036397">
    <property type="entry name" value="RNaseH_sf"/>
</dbReference>
<dbReference type="Proteomes" id="UP000623467">
    <property type="component" value="Unassembled WGS sequence"/>
</dbReference>
<evidence type="ECO:0000259" key="1">
    <source>
        <dbReference type="Pfam" id="PF24764"/>
    </source>
</evidence>
<dbReference type="EMBL" id="JACAZH010000012">
    <property type="protein sequence ID" value="KAF7353133.1"/>
    <property type="molecule type" value="Genomic_DNA"/>
</dbReference>
<dbReference type="GO" id="GO:0003676">
    <property type="term" value="F:nucleic acid binding"/>
    <property type="evidence" value="ECO:0007669"/>
    <property type="project" value="InterPro"/>
</dbReference>
<dbReference type="AlphaFoldDB" id="A0A8H6Y2X9"/>
<organism evidence="2 3">
    <name type="scientific">Mycena sanguinolenta</name>
    <dbReference type="NCBI Taxonomy" id="230812"/>
    <lineage>
        <taxon>Eukaryota</taxon>
        <taxon>Fungi</taxon>
        <taxon>Dikarya</taxon>
        <taxon>Basidiomycota</taxon>
        <taxon>Agaricomycotina</taxon>
        <taxon>Agaricomycetes</taxon>
        <taxon>Agaricomycetidae</taxon>
        <taxon>Agaricales</taxon>
        <taxon>Marasmiineae</taxon>
        <taxon>Mycenaceae</taxon>
        <taxon>Mycena</taxon>
    </lineage>
</organism>
<dbReference type="PANTHER" id="PTHR46791:SF5">
    <property type="entry name" value="CLR5 DOMAIN-CONTAINING PROTEIN-RELATED"/>
    <property type="match status" value="1"/>
</dbReference>
<sequence>MAKHPPHLPRIMADETEDSVRHFLMECHKISIEAQFIVDSLPNAETPAVERVTHQLDAIQEILVGLNDPYLHGEDLDSLILYVTSLLSRLEDFLACPPLPAHAHIPRQHRSGRGRPAYVLDLQRAILLHDLGNPWDDVAKAMGVSRATIYNHLQAAGLSSARQEWSTLSDTELDKLVSEISQAHPFVGSTIIMGHLEGRGIHLPRARVQESLRRVDRLGVLVRWSGIIKRRVYRVRGANALWHNDGNEKLRPWGFWVHGCIDGHSRLIIYLECRSNKRASTVGGLFKRAVAEFGWPSRGRGDFGRENNEMERLLIEHWGENHRAYLRGRSLHNIRIERLWRDVRKDSLETFRQIFMYLTANDLLVMEEPIHAACLFLVFQPRIQGSLDRTRDAWNHHKIRTAGHRTPIALYELSRETAIARGYWTGDMGGDLQTASDPLYGYDGEAPNPPAGSELDSEALSPVPTGIQAEREAGICLNDDEELARVQEVMHDFDFAEDDGNWGIDVYCKAVLLLSSRLSASS</sequence>
<gene>
    <name evidence="2" type="ORF">MSAN_01500800</name>
</gene>
<keyword evidence="3" id="KW-1185">Reference proteome</keyword>
<dbReference type="OrthoDB" id="2686689at2759"/>
<reference evidence="2" key="1">
    <citation type="submission" date="2020-05" db="EMBL/GenBank/DDBJ databases">
        <title>Mycena genomes resolve the evolution of fungal bioluminescence.</title>
        <authorList>
            <person name="Tsai I.J."/>
        </authorList>
    </citation>
    <scope>NUCLEOTIDE SEQUENCE</scope>
    <source>
        <strain evidence="2">160909Yilan</strain>
    </source>
</reference>
<evidence type="ECO:0000313" key="3">
    <source>
        <dbReference type="Proteomes" id="UP000623467"/>
    </source>
</evidence>
<comment type="caution">
    <text evidence="2">The sequence shown here is derived from an EMBL/GenBank/DDBJ whole genome shotgun (WGS) entry which is preliminary data.</text>
</comment>
<dbReference type="InterPro" id="IPR058913">
    <property type="entry name" value="Integrase_dom_put"/>
</dbReference>
<evidence type="ECO:0000313" key="2">
    <source>
        <dbReference type="EMBL" id="KAF7353133.1"/>
    </source>
</evidence>
<proteinExistence type="predicted"/>
<feature type="domain" description="Integrase core" evidence="1">
    <location>
        <begin position="232"/>
        <end position="412"/>
    </location>
</feature>
<dbReference type="PANTHER" id="PTHR46791">
    <property type="entry name" value="EXPRESSED PROTEIN"/>
    <property type="match status" value="1"/>
</dbReference>
<dbReference type="Gene3D" id="3.30.420.10">
    <property type="entry name" value="Ribonuclease H-like superfamily/Ribonuclease H"/>
    <property type="match status" value="1"/>
</dbReference>
<dbReference type="SUPFAM" id="SSF53098">
    <property type="entry name" value="Ribonuclease H-like"/>
    <property type="match status" value="1"/>
</dbReference>
<accession>A0A8H6Y2X9</accession>
<dbReference type="Pfam" id="PF24764">
    <property type="entry name" value="rva_4"/>
    <property type="match status" value="1"/>
</dbReference>
<name>A0A8H6Y2X9_9AGAR</name>
<dbReference type="InterPro" id="IPR012337">
    <property type="entry name" value="RNaseH-like_sf"/>
</dbReference>
<protein>
    <submittedName>
        <fullName evidence="2">Ethylene-and jasmonate-responsive plant defensin</fullName>
    </submittedName>
</protein>